<protein>
    <submittedName>
        <fullName evidence="2">Membrane-bound ClpP family serine protease</fullName>
    </submittedName>
</protein>
<name>A0A852TMS3_9BACI</name>
<dbReference type="Proteomes" id="UP000548423">
    <property type="component" value="Unassembled WGS sequence"/>
</dbReference>
<comment type="caution">
    <text evidence="2">The sequence shown here is derived from an EMBL/GenBank/DDBJ whole genome shotgun (WGS) entry which is preliminary data.</text>
</comment>
<dbReference type="AlphaFoldDB" id="A0A852TMS3"/>
<keyword evidence="1" id="KW-1133">Transmembrane helix</keyword>
<gene>
    <name evidence="2" type="ORF">F4694_006605</name>
</gene>
<dbReference type="EMBL" id="JACCBX010000029">
    <property type="protein sequence ID" value="NYE09699.1"/>
    <property type="molecule type" value="Genomic_DNA"/>
</dbReference>
<evidence type="ECO:0000313" key="3">
    <source>
        <dbReference type="Proteomes" id="UP000548423"/>
    </source>
</evidence>
<keyword evidence="2" id="KW-0645">Protease</keyword>
<organism evidence="2 3">
    <name type="scientific">Neobacillus niacini</name>
    <dbReference type="NCBI Taxonomy" id="86668"/>
    <lineage>
        <taxon>Bacteria</taxon>
        <taxon>Bacillati</taxon>
        <taxon>Bacillota</taxon>
        <taxon>Bacilli</taxon>
        <taxon>Bacillales</taxon>
        <taxon>Bacillaceae</taxon>
        <taxon>Neobacillus</taxon>
    </lineage>
</organism>
<evidence type="ECO:0000256" key="1">
    <source>
        <dbReference type="SAM" id="Phobius"/>
    </source>
</evidence>
<reference evidence="3" key="1">
    <citation type="submission" date="2020-07" db="EMBL/GenBank/DDBJ databases">
        <authorList>
            <person name="Partida-Martinez L."/>
            <person name="Huntemann M."/>
            <person name="Clum A."/>
            <person name="Wang J."/>
            <person name="Palaniappan K."/>
            <person name="Ritter S."/>
            <person name="Chen I.-M."/>
            <person name="Stamatis D."/>
            <person name="Reddy T."/>
            <person name="O'Malley R."/>
            <person name="Daum C."/>
            <person name="Shapiro N."/>
            <person name="Ivanova N."/>
            <person name="Kyrpides N."/>
            <person name="Woyke T."/>
        </authorList>
    </citation>
    <scope>NUCLEOTIDE SEQUENCE [LARGE SCALE GENOMIC DNA]</scope>
    <source>
        <strain evidence="3">AT2.8</strain>
    </source>
</reference>
<feature type="transmembrane region" description="Helical" evidence="1">
    <location>
        <begin position="7"/>
        <end position="25"/>
    </location>
</feature>
<sequence>MKLFSIWSIILVFLGLISFGLNWLIEGYFEPIVLIGVIFFLIGVIFSFIAISKKEKGSIKFISLASFFIILFLVSWFEPFQVVRIMTWLKNIA</sequence>
<keyword evidence="2" id="KW-0378">Hydrolase</keyword>
<reference evidence="3" key="2">
    <citation type="submission" date="2020-08" db="EMBL/GenBank/DDBJ databases">
        <title>The Agave Microbiome: Exploring the role of microbial communities in plant adaptations to desert environments.</title>
        <authorList>
            <person name="Partida-Martinez L.P."/>
        </authorList>
    </citation>
    <scope>NUCLEOTIDE SEQUENCE [LARGE SCALE GENOMIC DNA]</scope>
    <source>
        <strain evidence="3">AT2.8</strain>
    </source>
</reference>
<keyword evidence="1" id="KW-0812">Transmembrane</keyword>
<feature type="transmembrane region" description="Helical" evidence="1">
    <location>
        <begin position="58"/>
        <end position="77"/>
    </location>
</feature>
<keyword evidence="1" id="KW-0472">Membrane</keyword>
<feature type="transmembrane region" description="Helical" evidence="1">
    <location>
        <begin position="31"/>
        <end position="51"/>
    </location>
</feature>
<evidence type="ECO:0000313" key="2">
    <source>
        <dbReference type="EMBL" id="NYE09699.1"/>
    </source>
</evidence>
<accession>A0A852TMS3</accession>
<proteinExistence type="predicted"/>
<dbReference type="GO" id="GO:0008233">
    <property type="term" value="F:peptidase activity"/>
    <property type="evidence" value="ECO:0007669"/>
    <property type="project" value="UniProtKB-KW"/>
</dbReference>
<dbReference type="GO" id="GO:0006508">
    <property type="term" value="P:proteolysis"/>
    <property type="evidence" value="ECO:0007669"/>
    <property type="project" value="UniProtKB-KW"/>
</dbReference>